<dbReference type="NCBIfam" id="TIGR00813">
    <property type="entry name" value="sss"/>
    <property type="match status" value="1"/>
</dbReference>
<comment type="similarity">
    <text evidence="2 7">Belongs to the sodium:solute symporter (SSF) (TC 2.A.21) family.</text>
</comment>
<evidence type="ECO:0000256" key="1">
    <source>
        <dbReference type="ARBA" id="ARBA00004141"/>
    </source>
</evidence>
<feature type="transmembrane region" description="Helical" evidence="9">
    <location>
        <begin position="592"/>
        <end position="614"/>
    </location>
</feature>
<feature type="transmembrane region" description="Helical" evidence="9">
    <location>
        <begin position="453"/>
        <end position="474"/>
    </location>
</feature>
<dbReference type="Gene3D" id="1.20.1730.10">
    <property type="entry name" value="Sodium/glucose cotransporter"/>
    <property type="match status" value="1"/>
</dbReference>
<dbReference type="PROSITE" id="PS50283">
    <property type="entry name" value="NA_SOLUT_SYMP_3"/>
    <property type="match status" value="1"/>
</dbReference>
<evidence type="ECO:0000313" key="10">
    <source>
        <dbReference type="EMBL" id="KIO28075.1"/>
    </source>
</evidence>
<feature type="region of interest" description="Disordered" evidence="8">
    <location>
        <begin position="532"/>
        <end position="563"/>
    </location>
</feature>
<dbReference type="GO" id="GO:0015606">
    <property type="term" value="F:spermidine transmembrane transporter activity"/>
    <property type="evidence" value="ECO:0007669"/>
    <property type="project" value="UniProtKB-ARBA"/>
</dbReference>
<feature type="transmembrane region" description="Helical" evidence="9">
    <location>
        <begin position="293"/>
        <end position="315"/>
    </location>
</feature>
<dbReference type="InterPro" id="IPR001734">
    <property type="entry name" value="Na/solute_symporter"/>
</dbReference>
<gene>
    <name evidence="10" type="ORF">M407DRAFT_243160</name>
</gene>
<feature type="transmembrane region" description="Helical" evidence="9">
    <location>
        <begin position="351"/>
        <end position="374"/>
    </location>
</feature>
<feature type="transmembrane region" description="Helical" evidence="9">
    <location>
        <begin position="130"/>
        <end position="149"/>
    </location>
</feature>
<dbReference type="Pfam" id="PF00474">
    <property type="entry name" value="SSF"/>
    <property type="match status" value="1"/>
</dbReference>
<dbReference type="GO" id="GO:0015204">
    <property type="term" value="F:urea transmembrane transporter activity"/>
    <property type="evidence" value="ECO:0007669"/>
    <property type="project" value="InterPro"/>
</dbReference>
<dbReference type="Proteomes" id="UP000054248">
    <property type="component" value="Unassembled WGS sequence"/>
</dbReference>
<organism evidence="10 11">
    <name type="scientific">Tulasnella calospora MUT 4182</name>
    <dbReference type="NCBI Taxonomy" id="1051891"/>
    <lineage>
        <taxon>Eukaryota</taxon>
        <taxon>Fungi</taxon>
        <taxon>Dikarya</taxon>
        <taxon>Basidiomycota</taxon>
        <taxon>Agaricomycotina</taxon>
        <taxon>Agaricomycetes</taxon>
        <taxon>Cantharellales</taxon>
        <taxon>Tulasnellaceae</taxon>
        <taxon>Tulasnella</taxon>
    </lineage>
</organism>
<feature type="transmembrane region" description="Helical" evidence="9">
    <location>
        <begin position="395"/>
        <end position="420"/>
    </location>
</feature>
<feature type="transmembrane region" description="Helical" evidence="9">
    <location>
        <begin position="254"/>
        <end position="273"/>
    </location>
</feature>
<feature type="transmembrane region" description="Helical" evidence="9">
    <location>
        <begin position="169"/>
        <end position="189"/>
    </location>
</feature>
<reference evidence="10 11" key="1">
    <citation type="submission" date="2014-04" db="EMBL/GenBank/DDBJ databases">
        <authorList>
            <consortium name="DOE Joint Genome Institute"/>
            <person name="Kuo A."/>
            <person name="Girlanda M."/>
            <person name="Perotto S."/>
            <person name="Kohler A."/>
            <person name="Nagy L.G."/>
            <person name="Floudas D."/>
            <person name="Copeland A."/>
            <person name="Barry K.W."/>
            <person name="Cichocki N."/>
            <person name="Veneault-Fourrey C."/>
            <person name="LaButti K."/>
            <person name="Lindquist E.A."/>
            <person name="Lipzen A."/>
            <person name="Lundell T."/>
            <person name="Morin E."/>
            <person name="Murat C."/>
            <person name="Sun H."/>
            <person name="Tunlid A."/>
            <person name="Henrissat B."/>
            <person name="Grigoriev I.V."/>
            <person name="Hibbett D.S."/>
            <person name="Martin F."/>
            <person name="Nordberg H.P."/>
            <person name="Cantor M.N."/>
            <person name="Hua S.X."/>
        </authorList>
    </citation>
    <scope>NUCLEOTIDE SEQUENCE [LARGE SCALE GENOMIC DNA]</scope>
    <source>
        <strain evidence="10 11">MUT 4182</strain>
    </source>
</reference>
<feature type="transmembrane region" description="Helical" evidence="9">
    <location>
        <begin position="426"/>
        <end position="446"/>
    </location>
</feature>
<dbReference type="AlphaFoldDB" id="A0A0C3QBW1"/>
<evidence type="ECO:0000313" key="11">
    <source>
        <dbReference type="Proteomes" id="UP000054248"/>
    </source>
</evidence>
<evidence type="ECO:0000256" key="4">
    <source>
        <dbReference type="ARBA" id="ARBA00022692"/>
    </source>
</evidence>
<dbReference type="STRING" id="1051891.A0A0C3QBW1"/>
<reference evidence="11" key="2">
    <citation type="submission" date="2015-01" db="EMBL/GenBank/DDBJ databases">
        <title>Evolutionary Origins and Diversification of the Mycorrhizal Mutualists.</title>
        <authorList>
            <consortium name="DOE Joint Genome Institute"/>
            <consortium name="Mycorrhizal Genomics Consortium"/>
            <person name="Kohler A."/>
            <person name="Kuo A."/>
            <person name="Nagy L.G."/>
            <person name="Floudas D."/>
            <person name="Copeland A."/>
            <person name="Barry K.W."/>
            <person name="Cichocki N."/>
            <person name="Veneault-Fourrey C."/>
            <person name="LaButti K."/>
            <person name="Lindquist E.A."/>
            <person name="Lipzen A."/>
            <person name="Lundell T."/>
            <person name="Morin E."/>
            <person name="Murat C."/>
            <person name="Riley R."/>
            <person name="Ohm R."/>
            <person name="Sun H."/>
            <person name="Tunlid A."/>
            <person name="Henrissat B."/>
            <person name="Grigoriev I.V."/>
            <person name="Hibbett D.S."/>
            <person name="Martin F."/>
        </authorList>
    </citation>
    <scope>NUCLEOTIDE SEQUENCE [LARGE SCALE GENOMIC DNA]</scope>
    <source>
        <strain evidence="11">MUT 4182</strain>
    </source>
</reference>
<dbReference type="OrthoDB" id="6132759at2759"/>
<evidence type="ECO:0000256" key="3">
    <source>
        <dbReference type="ARBA" id="ARBA00022448"/>
    </source>
</evidence>
<feature type="transmembrane region" description="Helical" evidence="9">
    <location>
        <begin position="61"/>
        <end position="86"/>
    </location>
</feature>
<keyword evidence="3" id="KW-0813">Transport</keyword>
<dbReference type="CDD" id="cd11476">
    <property type="entry name" value="SLC5sbd_DUR3"/>
    <property type="match status" value="1"/>
</dbReference>
<comment type="subcellular location">
    <subcellularLocation>
        <location evidence="1">Membrane</location>
        <topology evidence="1">Multi-pass membrane protein</topology>
    </subcellularLocation>
</comment>
<dbReference type="GO" id="GO:0005886">
    <property type="term" value="C:plasma membrane"/>
    <property type="evidence" value="ECO:0007669"/>
    <property type="project" value="TreeGrafter"/>
</dbReference>
<feature type="transmembrane region" description="Helical" evidence="9">
    <location>
        <begin position="92"/>
        <end position="110"/>
    </location>
</feature>
<feature type="transmembrane region" description="Helical" evidence="9">
    <location>
        <begin position="201"/>
        <end position="218"/>
    </location>
</feature>
<dbReference type="PANTHER" id="PTHR46154:SF2">
    <property type="entry name" value="SOLUTE SYMPORTER FAMILY TRANSPORTER (AFU_ORTHOLOGUE AFUA_6G03200)"/>
    <property type="match status" value="1"/>
</dbReference>
<dbReference type="InterPro" id="IPR031155">
    <property type="entry name" value="DUR"/>
</dbReference>
<dbReference type="PANTHER" id="PTHR46154">
    <property type="match status" value="1"/>
</dbReference>
<dbReference type="EMBL" id="KN822999">
    <property type="protein sequence ID" value="KIO28075.1"/>
    <property type="molecule type" value="Genomic_DNA"/>
</dbReference>
<evidence type="ECO:0000256" key="2">
    <source>
        <dbReference type="ARBA" id="ARBA00006434"/>
    </source>
</evidence>
<keyword evidence="11" id="KW-1185">Reference proteome</keyword>
<evidence type="ECO:0008006" key="12">
    <source>
        <dbReference type="Google" id="ProtNLM"/>
    </source>
</evidence>
<keyword evidence="6 9" id="KW-0472">Membrane</keyword>
<feature type="transmembrane region" description="Helical" evidence="9">
    <location>
        <begin position="626"/>
        <end position="648"/>
    </location>
</feature>
<evidence type="ECO:0000256" key="8">
    <source>
        <dbReference type="SAM" id="MobiDB-lite"/>
    </source>
</evidence>
<dbReference type="FunFam" id="1.20.1730.10:FF:000006">
    <property type="entry name" value="Urea active transporter"/>
    <property type="match status" value="1"/>
</dbReference>
<name>A0A0C3QBW1_9AGAM</name>
<dbReference type="HOGENOM" id="CLU_010778_2_1_1"/>
<evidence type="ECO:0000256" key="9">
    <source>
        <dbReference type="SAM" id="Phobius"/>
    </source>
</evidence>
<feature type="transmembrane region" description="Helical" evidence="9">
    <location>
        <begin position="494"/>
        <end position="515"/>
    </location>
</feature>
<evidence type="ECO:0000256" key="7">
    <source>
        <dbReference type="RuleBase" id="RU362091"/>
    </source>
</evidence>
<keyword evidence="5 9" id="KW-1133">Transmembrane helix</keyword>
<evidence type="ECO:0000256" key="5">
    <source>
        <dbReference type="ARBA" id="ARBA00022989"/>
    </source>
</evidence>
<proteinExistence type="inferred from homology"/>
<sequence>MSSNASTVLPQGAGYGVVVGMGLFFSGLMLLLTFVQKRYTAFSPSNAEEFTSASRSVKPGLIAAGIVSAWTWAATLLQSSAVAYRYGISGPYWYAAGATVQVLLFAQLAAKLKLNAPNAHTFLEIIDVRFGPVGHAVFLFFGLATNVLVSSMLTLGGSATVTDLTGMNTIAACFLIPIGVSIYVVVGGMRATLLCDYTHTAVLFIIIMIFTFTVYGTSDKIGSPKAMHDLLTKVAAMDPVKDNAGGSYLTMRSVGGIIFGVINLVGNFATVFLDQAYWQRGIASHPATSVKAFLLGGLAWFSIPFLMATTMGLAARALMGDPAMKVLTDADISAGLPAPAAAAALLGKGGAAALLILLFLAVTSATSAELIAVSSILTYDIYKRYINPKATEQQILWVSHMMIVAFALFMGVAGTIFYYIGISMGWLYLFMGTVLGSAVVPVALSITWKSANTWGCVAGAVGGFCAGLIAWLVTTSKLNDGVLNAETTGQNYPMLAGNVASIVVGGLIAVIWTLIAPNTTFTWEQTRAINSPESHIHHKTAEPSAPADEDDKDSSEKNQVTEFTQPATDDELKGITTEAELDRAGLKKAFTFAVWASVALFVVMIILVPLPLFFSKVVYGVKGFTAWTTIGIIWMFFAVFTVVLYPVWESRVALGMVTRGIVKDIFTGGSGRYLGPAPGAA</sequence>
<protein>
    <recommendedName>
        <fullName evidence="12">Urea transporter</fullName>
    </recommendedName>
</protein>
<feature type="transmembrane region" description="Helical" evidence="9">
    <location>
        <begin position="12"/>
        <end position="35"/>
    </location>
</feature>
<evidence type="ECO:0000256" key="6">
    <source>
        <dbReference type="ARBA" id="ARBA00023136"/>
    </source>
</evidence>
<keyword evidence="4 9" id="KW-0812">Transmembrane</keyword>
<dbReference type="InterPro" id="IPR038377">
    <property type="entry name" value="Na/Glc_symporter_sf"/>
</dbReference>
<accession>A0A0C3QBW1</accession>